<dbReference type="InterPro" id="IPR009737">
    <property type="entry name" value="Aim32/Apd1-like"/>
</dbReference>
<keyword evidence="2" id="KW-1185">Reference proteome</keyword>
<gene>
    <name evidence="1" type="ORF">SAMN04489750_0984</name>
</gene>
<name>A0A2Y8ZQT3_9MICO</name>
<reference evidence="2" key="1">
    <citation type="submission" date="2016-10" db="EMBL/GenBank/DDBJ databases">
        <authorList>
            <person name="Varghese N."/>
            <person name="Submissions S."/>
        </authorList>
    </citation>
    <scope>NUCLEOTIDE SEQUENCE [LARGE SCALE GENOMIC DNA]</scope>
    <source>
        <strain evidence="2">DSM 22951</strain>
    </source>
</reference>
<dbReference type="EMBL" id="UESZ01000001">
    <property type="protein sequence ID" value="SSA33698.1"/>
    <property type="molecule type" value="Genomic_DNA"/>
</dbReference>
<dbReference type="Pfam" id="PF06999">
    <property type="entry name" value="Suc_Fer-like"/>
    <property type="match status" value="1"/>
</dbReference>
<dbReference type="CDD" id="cd03062">
    <property type="entry name" value="TRX_Fd_Sucrase"/>
    <property type="match status" value="1"/>
</dbReference>
<sequence length="309" mass="32873">MSATADSCSGQWDDAGLPALGTASQAAFWVALEQDGPWGREAITESHLDPAVGSALAQACSDHGGRLLLIRRPGRHVDVGTASPTVLIAGGLATDPWLLVGSVDDPRELLRTPWPLLAGEDPDAVTATLDTFDETRDPALLICTNSKRDVCCAVRGRPLALALQEQFPGRVWECSHTGGHRFAPTGIALPSGQTYARVTAETAAAIIPAERRGEIPAELNHSAYDRGRSVLTPPAQAAESVVRESISELSLRTLSTELHPDGDGWTGRVTHRDGRTWPVDVRRVAGPELKDSCVKVAKSSSFFEVSFSG</sequence>
<proteinExistence type="predicted"/>
<dbReference type="RefSeq" id="WP_170119745.1">
    <property type="nucleotide sequence ID" value="NZ_QGDN01000001.1"/>
</dbReference>
<dbReference type="SUPFAM" id="SSF52833">
    <property type="entry name" value="Thioredoxin-like"/>
    <property type="match status" value="1"/>
</dbReference>
<dbReference type="AlphaFoldDB" id="A0A2Y8ZQT3"/>
<organism evidence="1 2">
    <name type="scientific">Branchiibius hedensis</name>
    <dbReference type="NCBI Taxonomy" id="672460"/>
    <lineage>
        <taxon>Bacteria</taxon>
        <taxon>Bacillati</taxon>
        <taxon>Actinomycetota</taxon>
        <taxon>Actinomycetes</taxon>
        <taxon>Micrococcales</taxon>
        <taxon>Dermacoccaceae</taxon>
        <taxon>Branchiibius</taxon>
    </lineage>
</organism>
<dbReference type="Gene3D" id="3.40.30.10">
    <property type="entry name" value="Glutaredoxin"/>
    <property type="match status" value="1"/>
</dbReference>
<protein>
    <recommendedName>
        <fullName evidence="3">Sucrase/ferredoxin-like</fullName>
    </recommendedName>
</protein>
<evidence type="ECO:0008006" key="3">
    <source>
        <dbReference type="Google" id="ProtNLM"/>
    </source>
</evidence>
<dbReference type="InterPro" id="IPR036249">
    <property type="entry name" value="Thioredoxin-like_sf"/>
</dbReference>
<evidence type="ECO:0000313" key="1">
    <source>
        <dbReference type="EMBL" id="SSA33698.1"/>
    </source>
</evidence>
<dbReference type="Proteomes" id="UP000250028">
    <property type="component" value="Unassembled WGS sequence"/>
</dbReference>
<accession>A0A2Y8ZQT3</accession>
<evidence type="ECO:0000313" key="2">
    <source>
        <dbReference type="Proteomes" id="UP000250028"/>
    </source>
</evidence>